<dbReference type="KEGG" id="adl:AURDEDRAFT_175770"/>
<organism evidence="1 2">
    <name type="scientific">Auricularia subglabra (strain TFB-10046 / SS5)</name>
    <name type="common">White-rot fungus</name>
    <name type="synonym">Auricularia delicata (strain TFB10046)</name>
    <dbReference type="NCBI Taxonomy" id="717982"/>
    <lineage>
        <taxon>Eukaryota</taxon>
        <taxon>Fungi</taxon>
        <taxon>Dikarya</taxon>
        <taxon>Basidiomycota</taxon>
        <taxon>Agaricomycotina</taxon>
        <taxon>Agaricomycetes</taxon>
        <taxon>Auriculariales</taxon>
        <taxon>Auriculariaceae</taxon>
        <taxon>Auricularia</taxon>
    </lineage>
</organism>
<reference evidence="2" key="1">
    <citation type="journal article" date="2012" name="Science">
        <title>The Paleozoic origin of enzymatic lignin decomposition reconstructed from 31 fungal genomes.</title>
        <authorList>
            <person name="Floudas D."/>
            <person name="Binder M."/>
            <person name="Riley R."/>
            <person name="Barry K."/>
            <person name="Blanchette R.A."/>
            <person name="Henrissat B."/>
            <person name="Martinez A.T."/>
            <person name="Otillar R."/>
            <person name="Spatafora J.W."/>
            <person name="Yadav J.S."/>
            <person name="Aerts A."/>
            <person name="Benoit I."/>
            <person name="Boyd A."/>
            <person name="Carlson A."/>
            <person name="Copeland A."/>
            <person name="Coutinho P.M."/>
            <person name="de Vries R.P."/>
            <person name="Ferreira P."/>
            <person name="Findley K."/>
            <person name="Foster B."/>
            <person name="Gaskell J."/>
            <person name="Glotzer D."/>
            <person name="Gorecki P."/>
            <person name="Heitman J."/>
            <person name="Hesse C."/>
            <person name="Hori C."/>
            <person name="Igarashi K."/>
            <person name="Jurgens J.A."/>
            <person name="Kallen N."/>
            <person name="Kersten P."/>
            <person name="Kohler A."/>
            <person name="Kuees U."/>
            <person name="Kumar T.K.A."/>
            <person name="Kuo A."/>
            <person name="LaButti K."/>
            <person name="Larrondo L.F."/>
            <person name="Lindquist E."/>
            <person name="Ling A."/>
            <person name="Lombard V."/>
            <person name="Lucas S."/>
            <person name="Lundell T."/>
            <person name="Martin R."/>
            <person name="McLaughlin D.J."/>
            <person name="Morgenstern I."/>
            <person name="Morin E."/>
            <person name="Murat C."/>
            <person name="Nagy L.G."/>
            <person name="Nolan M."/>
            <person name="Ohm R.A."/>
            <person name="Patyshakuliyeva A."/>
            <person name="Rokas A."/>
            <person name="Ruiz-Duenas F.J."/>
            <person name="Sabat G."/>
            <person name="Salamov A."/>
            <person name="Samejima M."/>
            <person name="Schmutz J."/>
            <person name="Slot J.C."/>
            <person name="St John F."/>
            <person name="Stenlid J."/>
            <person name="Sun H."/>
            <person name="Sun S."/>
            <person name="Syed K."/>
            <person name="Tsang A."/>
            <person name="Wiebenga A."/>
            <person name="Young D."/>
            <person name="Pisabarro A."/>
            <person name="Eastwood D.C."/>
            <person name="Martin F."/>
            <person name="Cullen D."/>
            <person name="Grigoriev I.V."/>
            <person name="Hibbett D.S."/>
        </authorList>
    </citation>
    <scope>NUCLEOTIDE SEQUENCE [LARGE SCALE GENOMIC DNA]</scope>
    <source>
        <strain evidence="2">TFB10046</strain>
    </source>
</reference>
<dbReference type="Proteomes" id="UP000006514">
    <property type="component" value="Unassembled WGS sequence"/>
</dbReference>
<dbReference type="EMBL" id="JH687902">
    <property type="protein sequence ID" value="EJD35137.1"/>
    <property type="molecule type" value="Genomic_DNA"/>
</dbReference>
<dbReference type="AlphaFoldDB" id="J0D7M8"/>
<accession>J0D7M8</accession>
<sequence>MPMRLRERPVARQWAILLARLTDADRSRMVLVSKTMRYAVYLSAAEILRIDYRGSRLSSYLRSVRDAEVMDLWPYLRARQRESAGRRSSYDASFVPAFYRSQGASSPISPSLWASPDNEYQIQVAIRFLIAKAWFAISLPHSPDKVRSWLNATVVDAQEISKDAVWSITQRQPSGRSETLYVVYETGEVIGKSTSSLNSADIPIRNDWLQHLSAFRSHRSSLMELVVWHNGEEYDRGISKLWLSRVPDGDARRRVAERYVLACVAPNSVSGAYKTARQMADEFASLGDAAVTGQRKNAGAAQLALYFPEHHYVECVSFVSSKPVQPLHPALAAVQTPGREYIVLRDTGMHVGCEEDGVAEVWMKILGCDTRGVAL</sequence>
<evidence type="ECO:0000313" key="2">
    <source>
        <dbReference type="Proteomes" id="UP000006514"/>
    </source>
</evidence>
<proteinExistence type="predicted"/>
<evidence type="ECO:0000313" key="1">
    <source>
        <dbReference type="EMBL" id="EJD35137.1"/>
    </source>
</evidence>
<gene>
    <name evidence="1" type="ORF">AURDEDRAFT_175770</name>
</gene>
<protein>
    <submittedName>
        <fullName evidence="1">Uncharacterized protein</fullName>
    </submittedName>
</protein>
<dbReference type="InParanoid" id="J0D7M8"/>
<name>J0D7M8_AURST</name>
<dbReference type="OMA" id="LARIWFI"/>
<dbReference type="OrthoDB" id="2368680at2759"/>
<keyword evidence="2" id="KW-1185">Reference proteome</keyword>
<dbReference type="eggNOG" id="ENOG502S7TZ">
    <property type="taxonomic scope" value="Eukaryota"/>
</dbReference>